<dbReference type="SUPFAM" id="SSF143011">
    <property type="entry name" value="RelE-like"/>
    <property type="match status" value="1"/>
</dbReference>
<proteinExistence type="predicted"/>
<reference evidence="2 3" key="1">
    <citation type="journal article" date="2016" name="Nat. Commun.">
        <title>Thousands of microbial genomes shed light on interconnected biogeochemical processes in an aquifer system.</title>
        <authorList>
            <person name="Anantharaman K."/>
            <person name="Brown C.T."/>
            <person name="Hug L.A."/>
            <person name="Sharon I."/>
            <person name="Castelle C.J."/>
            <person name="Probst A.J."/>
            <person name="Thomas B.C."/>
            <person name="Singh A."/>
            <person name="Wilkins M.J."/>
            <person name="Karaoz U."/>
            <person name="Brodie E.L."/>
            <person name="Williams K.H."/>
            <person name="Hubbard S.S."/>
            <person name="Banfield J.F."/>
        </authorList>
    </citation>
    <scope>NUCLEOTIDE SEQUENCE [LARGE SCALE GENOMIC DNA]</scope>
</reference>
<dbReference type="NCBIfam" id="TIGR02385">
    <property type="entry name" value="RelE_StbE"/>
    <property type="match status" value="1"/>
</dbReference>
<comment type="caution">
    <text evidence="2">The sequence shown here is derived from an EMBL/GenBank/DDBJ whole genome shotgun (WGS) entry which is preliminary data.</text>
</comment>
<dbReference type="STRING" id="1817832.A3J48_02475"/>
<keyword evidence="1" id="KW-1277">Toxin-antitoxin system</keyword>
<name>A0A1F5P9J5_9BACT</name>
<organism evidence="2 3">
    <name type="scientific">Candidatus Doudnabacteria bacterium RIFCSPHIGHO2_02_FULL_46_11</name>
    <dbReference type="NCBI Taxonomy" id="1817832"/>
    <lineage>
        <taxon>Bacteria</taxon>
        <taxon>Candidatus Doudnaibacteriota</taxon>
    </lineage>
</organism>
<evidence type="ECO:0000256" key="1">
    <source>
        <dbReference type="ARBA" id="ARBA00022649"/>
    </source>
</evidence>
<evidence type="ECO:0000313" key="3">
    <source>
        <dbReference type="Proteomes" id="UP000176786"/>
    </source>
</evidence>
<sequence>MKIIFHKNFEKNYARLTSAQKEKFKNRKNIFLSNQFDPILRNHALSGRYEGYRSISITGDLRVIYMLINETTAFFVDIDSHSNLYR</sequence>
<accession>A0A1F5P9J5</accession>
<dbReference type="Gene3D" id="3.30.2310.20">
    <property type="entry name" value="RelE-like"/>
    <property type="match status" value="1"/>
</dbReference>
<dbReference type="InterPro" id="IPR007712">
    <property type="entry name" value="RelE/ParE_toxin"/>
</dbReference>
<dbReference type="InterPro" id="IPR004386">
    <property type="entry name" value="Toxin_YafQ-like"/>
</dbReference>
<protein>
    <recommendedName>
        <fullName evidence="4">Type II toxin-antitoxin system mRNA interferase toxin, RelE/StbE family</fullName>
    </recommendedName>
</protein>
<gene>
    <name evidence="2" type="ORF">A3J48_02475</name>
</gene>
<dbReference type="Pfam" id="PF15738">
    <property type="entry name" value="YafQ_toxin"/>
    <property type="match status" value="1"/>
</dbReference>
<evidence type="ECO:0000313" key="2">
    <source>
        <dbReference type="EMBL" id="OGE86340.1"/>
    </source>
</evidence>
<dbReference type="AlphaFoldDB" id="A0A1F5P9J5"/>
<dbReference type="InterPro" id="IPR035093">
    <property type="entry name" value="RelE/ParE_toxin_dom_sf"/>
</dbReference>
<dbReference type="Proteomes" id="UP000176786">
    <property type="component" value="Unassembled WGS sequence"/>
</dbReference>
<dbReference type="EMBL" id="MFES01000003">
    <property type="protein sequence ID" value="OGE86340.1"/>
    <property type="molecule type" value="Genomic_DNA"/>
</dbReference>
<evidence type="ECO:0008006" key="4">
    <source>
        <dbReference type="Google" id="ProtNLM"/>
    </source>
</evidence>